<keyword evidence="1" id="KW-0472">Membrane</keyword>
<dbReference type="PANTHER" id="PTHR42200:SF2">
    <property type="entry name" value="ARCHAEAL FLAGELLA-RELATED PROTEIN F"/>
    <property type="match status" value="1"/>
</dbReference>
<dbReference type="GeneID" id="25154074"/>
<dbReference type="GO" id="GO:0005198">
    <property type="term" value="F:structural molecule activity"/>
    <property type="evidence" value="ECO:0007669"/>
    <property type="project" value="InterPro"/>
</dbReference>
<dbReference type="EMBL" id="CP008887">
    <property type="protein sequence ID" value="AIU70920.1"/>
    <property type="molecule type" value="Genomic_DNA"/>
</dbReference>
<keyword evidence="2" id="KW-0969">Cilium</keyword>
<dbReference type="KEGG" id="teu:TEU_11615"/>
<proteinExistence type="predicted"/>
<dbReference type="PANTHER" id="PTHR42200">
    <property type="entry name" value="ARCHAEAL FLAGELLA-RELATED PROTEIN F-RELATED"/>
    <property type="match status" value="1"/>
</dbReference>
<organism evidence="2 3">
    <name type="scientific">Thermococcus eurythermalis</name>
    <dbReference type="NCBI Taxonomy" id="1505907"/>
    <lineage>
        <taxon>Archaea</taxon>
        <taxon>Methanobacteriati</taxon>
        <taxon>Methanobacteriota</taxon>
        <taxon>Thermococci</taxon>
        <taxon>Thermococcales</taxon>
        <taxon>Thermococcaceae</taxon>
        <taxon>Thermococcus</taxon>
    </lineage>
</organism>
<keyword evidence="2" id="KW-0282">Flagellum</keyword>
<accession>A0A097QWQ6</accession>
<feature type="transmembrane region" description="Helical" evidence="1">
    <location>
        <begin position="7"/>
        <end position="27"/>
    </location>
</feature>
<dbReference type="HOGENOM" id="CLU_1529303_0_0_2"/>
<keyword evidence="3" id="KW-1185">Reference proteome</keyword>
<dbReference type="Pfam" id="PF01917">
    <property type="entry name" value="Flagellin_arch-type"/>
    <property type="match status" value="1"/>
</dbReference>
<evidence type="ECO:0000313" key="3">
    <source>
        <dbReference type="Proteomes" id="UP000029980"/>
    </source>
</evidence>
<dbReference type="OrthoDB" id="85295at2157"/>
<dbReference type="GO" id="GO:0097588">
    <property type="term" value="P:archaeal or bacterial-type flagellum-dependent cell motility"/>
    <property type="evidence" value="ECO:0007669"/>
    <property type="project" value="InterPro"/>
</dbReference>
<gene>
    <name evidence="2" type="ORF">TEU_11615</name>
</gene>
<name>A0A097QWQ6_9EURY</name>
<keyword evidence="1" id="KW-1133">Transmembrane helix</keyword>
<dbReference type="RefSeq" id="WP_050003880.1">
    <property type="nucleotide sequence ID" value="NZ_CP008887.1"/>
</dbReference>
<keyword evidence="2" id="KW-0966">Cell projection</keyword>
<dbReference type="AlphaFoldDB" id="A0A097QWQ6"/>
<dbReference type="STRING" id="1505907.TEU_11615"/>
<evidence type="ECO:0000256" key="1">
    <source>
        <dbReference type="SAM" id="Phobius"/>
    </source>
</evidence>
<sequence length="178" mass="19761">MGFSVSASAAIIFISFLMVAVTLYNAWDNVYAEVQAAQEDWYNLKLSQLNTLSSLDIQKSSVSTGTGSSGDYYNLTLAIQSNGVTLYVLHWSGTYDGKLVTLYNVDDDNVGFLSNDYTYLLPGDSVQLNVTYIPLNETRHTLNVVFGNGCWVRFSWYYNTTDNAVYVNTSRGCPTEVS</sequence>
<dbReference type="Proteomes" id="UP000029980">
    <property type="component" value="Chromosome"/>
</dbReference>
<keyword evidence="1" id="KW-0812">Transmembrane</keyword>
<dbReference type="InterPro" id="IPR002774">
    <property type="entry name" value="Flagellin_arc-type"/>
</dbReference>
<evidence type="ECO:0000313" key="2">
    <source>
        <dbReference type="EMBL" id="AIU70920.1"/>
    </source>
</evidence>
<protein>
    <submittedName>
        <fullName evidence="2">Flagella</fullName>
    </submittedName>
</protein>
<reference evidence="2 3" key="1">
    <citation type="journal article" date="2015" name="Int. J. Syst. Evol. Microbiol.">
        <title>Thermococcus eurythermalis sp. nov., a conditional piezophilic hyperthermophilic archaeon with a wide temperature range isolated from an oil-immersed chimney in the Guaymas Basin.</title>
        <authorList>
            <person name="Zhao W."/>
            <person name="Zeng X."/>
            <person name="Xiao X."/>
        </authorList>
    </citation>
    <scope>NUCLEOTIDE SEQUENCE [LARGE SCALE GENOMIC DNA]</scope>
    <source>
        <strain evidence="2 3">A501</strain>
    </source>
</reference>